<feature type="compositionally biased region" description="Low complexity" evidence="1">
    <location>
        <begin position="843"/>
        <end position="857"/>
    </location>
</feature>
<dbReference type="GO" id="GO:0005737">
    <property type="term" value="C:cytoplasm"/>
    <property type="evidence" value="ECO:0007669"/>
    <property type="project" value="TreeGrafter"/>
</dbReference>
<evidence type="ECO:0000256" key="1">
    <source>
        <dbReference type="SAM" id="MobiDB-lite"/>
    </source>
</evidence>
<dbReference type="InterPro" id="IPR001680">
    <property type="entry name" value="WD40_rpt"/>
</dbReference>
<feature type="region of interest" description="Disordered" evidence="1">
    <location>
        <begin position="403"/>
        <end position="425"/>
    </location>
</feature>
<reference evidence="3" key="2">
    <citation type="submission" date="2020-11" db="EMBL/GenBank/DDBJ databases">
        <authorList>
            <consortium name="DOE Joint Genome Institute"/>
            <person name="Kuo A."/>
            <person name="Miyauchi S."/>
            <person name="Kiss E."/>
            <person name="Drula E."/>
            <person name="Kohler A."/>
            <person name="Sanchez-Garcia M."/>
            <person name="Andreopoulos B."/>
            <person name="Barry K.W."/>
            <person name="Bonito G."/>
            <person name="Buee M."/>
            <person name="Carver A."/>
            <person name="Chen C."/>
            <person name="Cichocki N."/>
            <person name="Clum A."/>
            <person name="Culley D."/>
            <person name="Crous P.W."/>
            <person name="Fauchery L."/>
            <person name="Girlanda M."/>
            <person name="Hayes R."/>
            <person name="Keri Z."/>
            <person name="Labutti K."/>
            <person name="Lipzen A."/>
            <person name="Lombard V."/>
            <person name="Magnuson J."/>
            <person name="Maillard F."/>
            <person name="Morin E."/>
            <person name="Murat C."/>
            <person name="Nolan M."/>
            <person name="Ohm R."/>
            <person name="Pangilinan J."/>
            <person name="Pereira M."/>
            <person name="Perotto S."/>
            <person name="Peter M."/>
            <person name="Riley R."/>
            <person name="Sitrit Y."/>
            <person name="Stielow B."/>
            <person name="Szollosi G."/>
            <person name="Zifcakova L."/>
            <person name="Stursova M."/>
            <person name="Spatafora J.W."/>
            <person name="Tedersoo L."/>
            <person name="Vaario L.-M."/>
            <person name="Yamada A."/>
            <person name="Yan M."/>
            <person name="Wang P."/>
            <person name="Xu J."/>
            <person name="Bruns T."/>
            <person name="Baldrian P."/>
            <person name="Vilgalys R."/>
            <person name="Henrissat B."/>
            <person name="Grigoriev I.V."/>
            <person name="Hibbett D."/>
            <person name="Nagy L.G."/>
            <person name="Martin F.M."/>
        </authorList>
    </citation>
    <scope>NUCLEOTIDE SEQUENCE</scope>
    <source>
        <strain evidence="3">UH-Tt-Lm1</strain>
    </source>
</reference>
<dbReference type="Gene3D" id="2.130.10.10">
    <property type="entry name" value="YVTN repeat-like/Quinoprotein amine dehydrogenase"/>
    <property type="match status" value="1"/>
</dbReference>
<dbReference type="EMBL" id="WIUZ02000004">
    <property type="protein sequence ID" value="KAF9787751.1"/>
    <property type="molecule type" value="Genomic_DNA"/>
</dbReference>
<dbReference type="AlphaFoldDB" id="A0A9P6HJN0"/>
<dbReference type="Pfam" id="PF21034">
    <property type="entry name" value="BCAS3_WD40"/>
    <property type="match status" value="1"/>
</dbReference>
<dbReference type="InterPro" id="IPR036322">
    <property type="entry name" value="WD40_repeat_dom_sf"/>
</dbReference>
<feature type="domain" description="BCAS3 WD40" evidence="2">
    <location>
        <begin position="623"/>
        <end position="690"/>
    </location>
</feature>
<feature type="compositionally biased region" description="Basic residues" evidence="1">
    <location>
        <begin position="1208"/>
        <end position="1217"/>
    </location>
</feature>
<proteinExistence type="predicted"/>
<dbReference type="PANTHER" id="PTHR13268:SF0">
    <property type="entry name" value="BCAS3 MICROTUBULE ASSOCIATED CELL MIGRATION FACTOR"/>
    <property type="match status" value="1"/>
</dbReference>
<evidence type="ECO:0000259" key="2">
    <source>
        <dbReference type="Pfam" id="PF21034"/>
    </source>
</evidence>
<dbReference type="InterPro" id="IPR045142">
    <property type="entry name" value="BCAS3-like"/>
</dbReference>
<feature type="compositionally biased region" description="Polar residues" evidence="1">
    <location>
        <begin position="197"/>
        <end position="212"/>
    </location>
</feature>
<feature type="region of interest" description="Disordered" evidence="1">
    <location>
        <begin position="457"/>
        <end position="501"/>
    </location>
</feature>
<accession>A0A9P6HJN0</accession>
<feature type="region of interest" description="Disordered" evidence="1">
    <location>
        <begin position="1187"/>
        <end position="1217"/>
    </location>
</feature>
<feature type="region of interest" description="Disordered" evidence="1">
    <location>
        <begin position="1"/>
        <end position="45"/>
    </location>
</feature>
<dbReference type="Pfam" id="PF00400">
    <property type="entry name" value="WD40"/>
    <property type="match status" value="1"/>
</dbReference>
<feature type="region of interest" description="Disordered" evidence="1">
    <location>
        <begin position="833"/>
        <end position="862"/>
    </location>
</feature>
<feature type="compositionally biased region" description="Polar residues" evidence="1">
    <location>
        <begin position="833"/>
        <end position="842"/>
    </location>
</feature>
<protein>
    <recommendedName>
        <fullName evidence="2">BCAS3 WD40 domain-containing protein</fullName>
    </recommendedName>
</protein>
<feature type="compositionally biased region" description="Basic and acidic residues" evidence="1">
    <location>
        <begin position="1"/>
        <end position="14"/>
    </location>
</feature>
<sequence>MPARGVHSENREQKQSFITDTIHPPSTSPAPFATELDHPPALSAFNSPTLVTHHLSDAETEDAKVTRGKVQEDLEFNAPPLPRPLPVQISTPLHRKPESQTPATATGHTRAPVVVREPTSLESLSRTILNYVPNSISIPGASSRPPHVSRSIPEGRVTNCPQGTSVSRVSSNQSDNSPQRHHAVDLDNDFLGISPQHPHSPSDGLTTYPGSSSEEDDQIIWSGWDSLGSGPALHTVCEVVNVTSSEEWGAVTYAALLPTPRGELEGVKAGQRPYLGILSTSEDSSHLFIYSLRTHEIIEKLAFPGLASFAATDKFIAVSTSVPALHIISSSNFVPLFTVPSTSLVSFSHSTTTSYTNSNNDNKFNDTFVPTHPLDSPAVKPSPVFALSGRLLAFASSHSSADPLPGLDSHSAQTTGVHRPSVTPGDVGQAAIRVGGTVLSGVKALGGLAFNVAKNKAFGGPSPSRSPVSSTAPTESPGSGLSALFKPTQDNRRQRTASPIEATEATTMMQSVLTALPSLPGSFDNTTRHITIIDLLPLLRSAGRPTEPEVVTEIVVPRSQPISKLSFSNDGTRLAVSSKDGHTIRVYDIRLTCRVVRRVLDGPRSGPDSGYVDNLRSLLHASLHTGQSTPAHLYDLQRGRTSAVIESVSWNDDMRWVAVGSRKRTVHVFPLNPYGGRPDDASHLEGHVKNATEFPLYPTEIKSLVRLYEFRNPPANFPLAPISFTFIKSTESTMPMSLLPPATPYGNLSSTTPPVASFHSSPGIHTKPLSPTRLQRPRNFQDILCFDPMSGILSLRRIWVDLPASDRTLQVSNAIPTLGGTSISLPGTGLALTSMSVSPPRQSESAGRRGSSVSASGRSHERSARLLGRESVFATWSLRRGSDWSSVKQIVKDITNNGNSVIGKSKWVFTVSSTSRSLRDTYSNWLSEAELSTSSRMQHLRTRSIYLHHQFSFYALGEDYHALVRSYRFDFPVSKLEVRKAVQISAYTTGEGGSFGGALPMDIRQSSTFDEPLASAMSIQLGEFAAPSPKILPMLPNGVPNPRLRDSIPIRSVAAGITDGVSESLGKLRREIHKAKSPKLKPMQALGSSVTSPSRAPLVFDEEDEDFLLSNDDPVQEPGPSAEGGATYRSTSRDATSILNPLSTQPDFFDPLDNDYGGLENFEDERGWSREDRQAVEDAERFYEISAAGLMDEEQSARFPSELGKEAKSKKKRKGRK</sequence>
<feature type="region of interest" description="Disordered" evidence="1">
    <location>
        <begin position="91"/>
        <end position="118"/>
    </location>
</feature>
<evidence type="ECO:0000313" key="4">
    <source>
        <dbReference type="Proteomes" id="UP000736335"/>
    </source>
</evidence>
<comment type="caution">
    <text evidence="3">The sequence shown here is derived from an EMBL/GenBank/DDBJ whole genome shotgun (WGS) entry which is preliminary data.</text>
</comment>
<keyword evidence="4" id="KW-1185">Reference proteome</keyword>
<feature type="region of interest" description="Disordered" evidence="1">
    <location>
        <begin position="1109"/>
        <end position="1132"/>
    </location>
</feature>
<feature type="compositionally biased region" description="Polar residues" evidence="1">
    <location>
        <begin position="159"/>
        <end position="177"/>
    </location>
</feature>
<dbReference type="GO" id="GO:0042594">
    <property type="term" value="P:response to starvation"/>
    <property type="evidence" value="ECO:0007669"/>
    <property type="project" value="TreeGrafter"/>
</dbReference>
<reference evidence="3" key="1">
    <citation type="journal article" date="2020" name="Nat. Commun.">
        <title>Large-scale genome sequencing of mycorrhizal fungi provides insights into the early evolution of symbiotic traits.</title>
        <authorList>
            <person name="Miyauchi S."/>
            <person name="Kiss E."/>
            <person name="Kuo A."/>
            <person name="Drula E."/>
            <person name="Kohler A."/>
            <person name="Sanchez-Garcia M."/>
            <person name="Morin E."/>
            <person name="Andreopoulos B."/>
            <person name="Barry K.W."/>
            <person name="Bonito G."/>
            <person name="Buee M."/>
            <person name="Carver A."/>
            <person name="Chen C."/>
            <person name="Cichocki N."/>
            <person name="Clum A."/>
            <person name="Culley D."/>
            <person name="Crous P.W."/>
            <person name="Fauchery L."/>
            <person name="Girlanda M."/>
            <person name="Hayes R.D."/>
            <person name="Keri Z."/>
            <person name="LaButti K."/>
            <person name="Lipzen A."/>
            <person name="Lombard V."/>
            <person name="Magnuson J."/>
            <person name="Maillard F."/>
            <person name="Murat C."/>
            <person name="Nolan M."/>
            <person name="Ohm R.A."/>
            <person name="Pangilinan J."/>
            <person name="Pereira M.F."/>
            <person name="Perotto S."/>
            <person name="Peter M."/>
            <person name="Pfister S."/>
            <person name="Riley R."/>
            <person name="Sitrit Y."/>
            <person name="Stielow J.B."/>
            <person name="Szollosi G."/>
            <person name="Zifcakova L."/>
            <person name="Stursova M."/>
            <person name="Spatafora J.W."/>
            <person name="Tedersoo L."/>
            <person name="Vaario L.M."/>
            <person name="Yamada A."/>
            <person name="Yan M."/>
            <person name="Wang P."/>
            <person name="Xu J."/>
            <person name="Bruns T."/>
            <person name="Baldrian P."/>
            <person name="Vilgalys R."/>
            <person name="Dunand C."/>
            <person name="Henrissat B."/>
            <person name="Grigoriev I.V."/>
            <person name="Hibbett D."/>
            <person name="Nagy L.G."/>
            <person name="Martin F.M."/>
        </authorList>
    </citation>
    <scope>NUCLEOTIDE SEQUENCE</scope>
    <source>
        <strain evidence="3">UH-Tt-Lm1</strain>
    </source>
</reference>
<dbReference type="SMART" id="SM00320">
    <property type="entry name" value="WD40"/>
    <property type="match status" value="2"/>
</dbReference>
<dbReference type="SUPFAM" id="SSF50978">
    <property type="entry name" value="WD40 repeat-like"/>
    <property type="match status" value="1"/>
</dbReference>
<dbReference type="Proteomes" id="UP000736335">
    <property type="component" value="Unassembled WGS sequence"/>
</dbReference>
<dbReference type="InterPro" id="IPR015943">
    <property type="entry name" value="WD40/YVTN_repeat-like_dom_sf"/>
</dbReference>
<dbReference type="InterPro" id="IPR048382">
    <property type="entry name" value="BCAS3_WD40"/>
</dbReference>
<dbReference type="OrthoDB" id="25778at2759"/>
<name>A0A9P6HJN0_9AGAM</name>
<feature type="region of interest" description="Disordered" evidence="1">
    <location>
        <begin position="753"/>
        <end position="773"/>
    </location>
</feature>
<organism evidence="3 4">
    <name type="scientific">Thelephora terrestris</name>
    <dbReference type="NCBI Taxonomy" id="56493"/>
    <lineage>
        <taxon>Eukaryota</taxon>
        <taxon>Fungi</taxon>
        <taxon>Dikarya</taxon>
        <taxon>Basidiomycota</taxon>
        <taxon>Agaricomycotina</taxon>
        <taxon>Agaricomycetes</taxon>
        <taxon>Thelephorales</taxon>
        <taxon>Thelephoraceae</taxon>
        <taxon>Thelephora</taxon>
    </lineage>
</organism>
<feature type="compositionally biased region" description="Low complexity" evidence="1">
    <location>
        <begin position="461"/>
        <end position="470"/>
    </location>
</feature>
<dbReference type="PANTHER" id="PTHR13268">
    <property type="entry name" value="BREAST CARCINOMA AMPLIFIED SEQUENCE 3"/>
    <property type="match status" value="1"/>
</dbReference>
<feature type="region of interest" description="Disordered" evidence="1">
    <location>
        <begin position="134"/>
        <end position="212"/>
    </location>
</feature>
<dbReference type="GO" id="GO:0006914">
    <property type="term" value="P:autophagy"/>
    <property type="evidence" value="ECO:0007669"/>
    <property type="project" value="InterPro"/>
</dbReference>
<gene>
    <name evidence="3" type="ORF">BJ322DRAFT_1105798</name>
</gene>
<evidence type="ECO:0000313" key="3">
    <source>
        <dbReference type="EMBL" id="KAF9787751.1"/>
    </source>
</evidence>